<evidence type="ECO:0000313" key="2">
    <source>
        <dbReference type="EMBL" id="TNJ35526.1"/>
    </source>
</evidence>
<gene>
    <name evidence="2" type="ORF">E1B00_07190</name>
</gene>
<keyword evidence="3" id="KW-1185">Reference proteome</keyword>
<dbReference type="AlphaFoldDB" id="A0A5C4RW87"/>
<accession>A0A5C4RW87</accession>
<name>A0A5C4RW87_9GAMM</name>
<evidence type="ECO:0000256" key="1">
    <source>
        <dbReference type="SAM" id="Phobius"/>
    </source>
</evidence>
<feature type="transmembrane region" description="Helical" evidence="1">
    <location>
        <begin position="27"/>
        <end position="47"/>
    </location>
</feature>
<sequence>MPLVSAVFGMLPFAVFPVAILFAPPGWVLFGLLPIAYFVAAAAATFYTQAWVSLAASSPPAVATTPRQDSFQAPLPMTLPLFVIDDGDVLMFRSATALEQYVESPDIPGYRVFDAEGRRLSLEAEGPAPKPSRWLASLSPVHLVVPETASDGSAELAGFLRSCLARASPDEAPAPSDLAGLVSLFCARGWYTE</sequence>
<proteinExistence type="predicted"/>
<dbReference type="EMBL" id="SMDR01000001">
    <property type="protein sequence ID" value="TNJ35526.1"/>
    <property type="molecule type" value="Genomic_DNA"/>
</dbReference>
<dbReference type="RefSeq" id="WP_139447058.1">
    <property type="nucleotide sequence ID" value="NZ_SMDR01000001.1"/>
</dbReference>
<protein>
    <submittedName>
        <fullName evidence="2">Uncharacterized protein</fullName>
    </submittedName>
</protein>
<evidence type="ECO:0000313" key="3">
    <source>
        <dbReference type="Proteomes" id="UP000305760"/>
    </source>
</evidence>
<reference evidence="2 3" key="1">
    <citation type="submission" date="2019-03" db="EMBL/GenBank/DDBJ databases">
        <title>Arenimonas daejeonensis sp. nov., isolated from compost.</title>
        <authorList>
            <person name="Jeon C.O."/>
        </authorList>
    </citation>
    <scope>NUCLEOTIDE SEQUENCE [LARGE SCALE GENOMIC DNA]</scope>
    <source>
        <strain evidence="2 3">R29</strain>
    </source>
</reference>
<comment type="caution">
    <text evidence="2">The sequence shown here is derived from an EMBL/GenBank/DDBJ whole genome shotgun (WGS) entry which is preliminary data.</text>
</comment>
<keyword evidence="1" id="KW-0812">Transmembrane</keyword>
<keyword evidence="1" id="KW-0472">Membrane</keyword>
<organism evidence="2 3">
    <name type="scientific">Arenimonas terrae</name>
    <dbReference type="NCBI Taxonomy" id="2546226"/>
    <lineage>
        <taxon>Bacteria</taxon>
        <taxon>Pseudomonadati</taxon>
        <taxon>Pseudomonadota</taxon>
        <taxon>Gammaproteobacteria</taxon>
        <taxon>Lysobacterales</taxon>
        <taxon>Lysobacteraceae</taxon>
        <taxon>Arenimonas</taxon>
    </lineage>
</organism>
<dbReference type="Proteomes" id="UP000305760">
    <property type="component" value="Unassembled WGS sequence"/>
</dbReference>
<keyword evidence="1" id="KW-1133">Transmembrane helix</keyword>